<dbReference type="CDD" id="cd21115">
    <property type="entry name" value="legumain_C"/>
    <property type="match status" value="1"/>
</dbReference>
<dbReference type="AlphaFoldDB" id="A0A1I7ZSZ2"/>
<dbReference type="WBParaSite" id="L893_g29494.t1">
    <property type="protein sequence ID" value="L893_g29494.t1"/>
    <property type="gene ID" value="L893_g29494"/>
</dbReference>
<evidence type="ECO:0000256" key="6">
    <source>
        <dbReference type="ARBA" id="ARBA00022801"/>
    </source>
</evidence>
<dbReference type="InterPro" id="IPR048501">
    <property type="entry name" value="Legum_prodom"/>
</dbReference>
<evidence type="ECO:0000313" key="11">
    <source>
        <dbReference type="Proteomes" id="UP000095287"/>
    </source>
</evidence>
<dbReference type="GO" id="GO:0004197">
    <property type="term" value="F:cysteine-type endopeptidase activity"/>
    <property type="evidence" value="ECO:0007669"/>
    <property type="project" value="UniProtKB-EC"/>
</dbReference>
<keyword evidence="4" id="KW-0645">Protease</keyword>
<dbReference type="EC" id="3.4.22.34" evidence="3"/>
<dbReference type="InterPro" id="IPR001096">
    <property type="entry name" value="Peptidase_C13"/>
</dbReference>
<dbReference type="Gene3D" id="1.10.132.130">
    <property type="match status" value="1"/>
</dbReference>
<feature type="active site" evidence="8">
    <location>
        <position position="162"/>
    </location>
</feature>
<dbReference type="InterPro" id="IPR046427">
    <property type="entry name" value="Legumain_prodom_sf"/>
</dbReference>
<reference evidence="12" key="1">
    <citation type="submission" date="2016-11" db="UniProtKB">
        <authorList>
            <consortium name="WormBaseParasite"/>
        </authorList>
    </citation>
    <scope>IDENTIFICATION</scope>
</reference>
<dbReference type="PRINTS" id="PR00776">
    <property type="entry name" value="HEMOGLOBNASE"/>
</dbReference>
<evidence type="ECO:0000256" key="7">
    <source>
        <dbReference type="ARBA" id="ARBA00022807"/>
    </source>
</evidence>
<feature type="active site" description="Nucleophile" evidence="8">
    <location>
        <position position="204"/>
    </location>
</feature>
<protein>
    <recommendedName>
        <fullName evidence="3">legumain</fullName>
        <ecNumber evidence="3">3.4.22.34</ecNumber>
    </recommendedName>
</protein>
<evidence type="ECO:0000256" key="4">
    <source>
        <dbReference type="ARBA" id="ARBA00022670"/>
    </source>
</evidence>
<evidence type="ECO:0000256" key="5">
    <source>
        <dbReference type="ARBA" id="ARBA00022729"/>
    </source>
</evidence>
<dbReference type="Pfam" id="PF20985">
    <property type="entry name" value="Legum_prodom"/>
    <property type="match status" value="1"/>
</dbReference>
<evidence type="ECO:0000256" key="8">
    <source>
        <dbReference type="PIRSR" id="PIRSR019663-1"/>
    </source>
</evidence>
<comment type="similarity">
    <text evidence="2">Belongs to the peptidase C13 family.</text>
</comment>
<evidence type="ECO:0000256" key="3">
    <source>
        <dbReference type="ARBA" id="ARBA00012628"/>
    </source>
</evidence>
<dbReference type="Gene3D" id="3.40.50.1460">
    <property type="match status" value="1"/>
</dbReference>
<evidence type="ECO:0000256" key="1">
    <source>
        <dbReference type="ARBA" id="ARBA00000810"/>
    </source>
</evidence>
<feature type="domain" description="Legumain prodomain" evidence="10">
    <location>
        <begin position="346"/>
        <end position="439"/>
    </location>
</feature>
<organism evidence="11 12">
    <name type="scientific">Steinernema glaseri</name>
    <dbReference type="NCBI Taxonomy" id="37863"/>
    <lineage>
        <taxon>Eukaryota</taxon>
        <taxon>Metazoa</taxon>
        <taxon>Ecdysozoa</taxon>
        <taxon>Nematoda</taxon>
        <taxon>Chromadorea</taxon>
        <taxon>Rhabditida</taxon>
        <taxon>Tylenchina</taxon>
        <taxon>Panagrolaimomorpha</taxon>
        <taxon>Strongyloidoidea</taxon>
        <taxon>Steinernematidae</taxon>
        <taxon>Steinernema</taxon>
    </lineage>
</organism>
<name>A0A1I7ZSZ2_9BILA</name>
<dbReference type="PANTHER" id="PTHR12000">
    <property type="entry name" value="HEMOGLOBINASE FAMILY MEMBER"/>
    <property type="match status" value="1"/>
</dbReference>
<dbReference type="PANTHER" id="PTHR12000:SF42">
    <property type="entry name" value="LEGUMAIN"/>
    <property type="match status" value="1"/>
</dbReference>
<keyword evidence="5" id="KW-0732">Signal</keyword>
<comment type="catalytic activity">
    <reaction evidence="1">
        <text>Hydrolysis of proteins and small molecule substrates at -Asn-|-Xaa- bonds.</text>
        <dbReference type="EC" id="3.4.22.34"/>
    </reaction>
</comment>
<dbReference type="FunFam" id="3.40.50.1460:FF:000006">
    <property type="entry name" value="Legumain"/>
    <property type="match status" value="1"/>
</dbReference>
<evidence type="ECO:0000256" key="9">
    <source>
        <dbReference type="SAM" id="MobiDB-lite"/>
    </source>
</evidence>
<sequence>MEMAPSTVVVSVLLLVFLAFLATLYTVFWPPDFEERWSPPSGRKNRVATNWALLVAGSRSWENYRHQADVAHAFHLLRENGIPPENIVTMMFDDVANDPENPHPGTLYNDLSGRNYYSGLRIDYSGDKVNAETFLRVLEGTGEGKVINSGPEDNVLLFYADHGGVGVLGMPVGRLVTRSDLIETLQRKKVAKGYRRLVVYLESCEAGSMFQDFPTELDVYAMTAANPFESSFAVLCPSWRPCLADEFSLSWMRDSETNGIYGRPLSQQFSNVKKETVASHVSEYGALEIRNDEIAEFQGSRRRGPSRTTPRRPSNSIPKNGNGYRRLRIQDIPLEMARGNVTRTIEIEKKREMVIAVVRSIVESVVEKTLPKEVVSFFVRKRRPHSHLECASRTLTKFDEHCARFSENPFAFKYSFVFANLCAWTREEAPIVTAMVSVCGGVLLEGTV</sequence>
<accession>A0A1I7ZSZ2</accession>
<evidence type="ECO:0000256" key="2">
    <source>
        <dbReference type="ARBA" id="ARBA00009941"/>
    </source>
</evidence>
<proteinExistence type="inferred from homology"/>
<keyword evidence="6" id="KW-0378">Hydrolase</keyword>
<feature type="region of interest" description="Disordered" evidence="9">
    <location>
        <begin position="297"/>
        <end position="323"/>
    </location>
</feature>
<dbReference type="PIRSF" id="PIRSF019663">
    <property type="entry name" value="Legumain"/>
    <property type="match status" value="1"/>
</dbReference>
<keyword evidence="7" id="KW-0788">Thiol protease</keyword>
<evidence type="ECO:0000313" key="12">
    <source>
        <dbReference type="WBParaSite" id="L893_g29494.t1"/>
    </source>
</evidence>
<evidence type="ECO:0000259" key="10">
    <source>
        <dbReference type="Pfam" id="PF20985"/>
    </source>
</evidence>
<dbReference type="GO" id="GO:0005773">
    <property type="term" value="C:vacuole"/>
    <property type="evidence" value="ECO:0007669"/>
    <property type="project" value="GOC"/>
</dbReference>
<dbReference type="Pfam" id="PF01650">
    <property type="entry name" value="Peptidase_C13"/>
    <property type="match status" value="1"/>
</dbReference>
<dbReference type="GO" id="GO:0051603">
    <property type="term" value="P:proteolysis involved in protein catabolic process"/>
    <property type="evidence" value="ECO:0007669"/>
    <property type="project" value="TreeGrafter"/>
</dbReference>
<dbReference type="GO" id="GO:0006624">
    <property type="term" value="P:vacuolar protein processing"/>
    <property type="evidence" value="ECO:0007669"/>
    <property type="project" value="TreeGrafter"/>
</dbReference>
<dbReference type="Proteomes" id="UP000095287">
    <property type="component" value="Unplaced"/>
</dbReference>
<keyword evidence="11" id="KW-1185">Reference proteome</keyword>